<evidence type="ECO:0000313" key="6">
    <source>
        <dbReference type="Proteomes" id="UP000242188"/>
    </source>
</evidence>
<dbReference type="AlphaFoldDB" id="A0A210PXE7"/>
<organism evidence="5 6">
    <name type="scientific">Mizuhopecten yessoensis</name>
    <name type="common">Japanese scallop</name>
    <name type="synonym">Patinopecten yessoensis</name>
    <dbReference type="NCBI Taxonomy" id="6573"/>
    <lineage>
        <taxon>Eukaryota</taxon>
        <taxon>Metazoa</taxon>
        <taxon>Spiralia</taxon>
        <taxon>Lophotrochozoa</taxon>
        <taxon>Mollusca</taxon>
        <taxon>Bivalvia</taxon>
        <taxon>Autobranchia</taxon>
        <taxon>Pteriomorphia</taxon>
        <taxon>Pectinida</taxon>
        <taxon>Pectinoidea</taxon>
        <taxon>Pectinidae</taxon>
        <taxon>Mizuhopecten</taxon>
    </lineage>
</organism>
<feature type="region of interest" description="Disordered" evidence="3">
    <location>
        <begin position="250"/>
        <end position="270"/>
    </location>
</feature>
<name>A0A210PXE7_MIZYE</name>
<dbReference type="EMBL" id="NEDP02005419">
    <property type="protein sequence ID" value="OWF41155.1"/>
    <property type="molecule type" value="Genomic_DNA"/>
</dbReference>
<comment type="caution">
    <text evidence="5">The sequence shown here is derived from an EMBL/GenBank/DDBJ whole genome shotgun (WGS) entry which is preliminary data.</text>
</comment>
<dbReference type="SUPFAM" id="SSF47473">
    <property type="entry name" value="EF-hand"/>
    <property type="match status" value="1"/>
</dbReference>
<feature type="domain" description="EF-hand" evidence="4">
    <location>
        <begin position="452"/>
        <end position="478"/>
    </location>
</feature>
<evidence type="ECO:0000313" key="5">
    <source>
        <dbReference type="EMBL" id="OWF41155.1"/>
    </source>
</evidence>
<keyword evidence="1" id="KW-0106">Calcium</keyword>
<dbReference type="Pfam" id="PF13499">
    <property type="entry name" value="EF-hand_7"/>
    <property type="match status" value="1"/>
</dbReference>
<feature type="coiled-coil region" evidence="2">
    <location>
        <begin position="167"/>
        <end position="249"/>
    </location>
</feature>
<dbReference type="SMART" id="SM00054">
    <property type="entry name" value="EFh"/>
    <property type="match status" value="2"/>
</dbReference>
<gene>
    <name evidence="5" type="ORF">KP79_PYT20623</name>
</gene>
<dbReference type="STRING" id="6573.A0A210PXE7"/>
<dbReference type="GO" id="GO:0005509">
    <property type="term" value="F:calcium ion binding"/>
    <property type="evidence" value="ECO:0007669"/>
    <property type="project" value="InterPro"/>
</dbReference>
<evidence type="ECO:0000256" key="2">
    <source>
        <dbReference type="SAM" id="Coils"/>
    </source>
</evidence>
<accession>A0A210PXE7</accession>
<reference evidence="5 6" key="1">
    <citation type="journal article" date="2017" name="Nat. Ecol. Evol.">
        <title>Scallop genome provides insights into evolution of bilaterian karyotype and development.</title>
        <authorList>
            <person name="Wang S."/>
            <person name="Zhang J."/>
            <person name="Jiao W."/>
            <person name="Li J."/>
            <person name="Xun X."/>
            <person name="Sun Y."/>
            <person name="Guo X."/>
            <person name="Huan P."/>
            <person name="Dong B."/>
            <person name="Zhang L."/>
            <person name="Hu X."/>
            <person name="Sun X."/>
            <person name="Wang J."/>
            <person name="Zhao C."/>
            <person name="Wang Y."/>
            <person name="Wang D."/>
            <person name="Huang X."/>
            <person name="Wang R."/>
            <person name="Lv J."/>
            <person name="Li Y."/>
            <person name="Zhang Z."/>
            <person name="Liu B."/>
            <person name="Lu W."/>
            <person name="Hui Y."/>
            <person name="Liang J."/>
            <person name="Zhou Z."/>
            <person name="Hou R."/>
            <person name="Li X."/>
            <person name="Liu Y."/>
            <person name="Li H."/>
            <person name="Ning X."/>
            <person name="Lin Y."/>
            <person name="Zhao L."/>
            <person name="Xing Q."/>
            <person name="Dou J."/>
            <person name="Li Y."/>
            <person name="Mao J."/>
            <person name="Guo H."/>
            <person name="Dou H."/>
            <person name="Li T."/>
            <person name="Mu C."/>
            <person name="Jiang W."/>
            <person name="Fu Q."/>
            <person name="Fu X."/>
            <person name="Miao Y."/>
            <person name="Liu J."/>
            <person name="Yu Q."/>
            <person name="Li R."/>
            <person name="Liao H."/>
            <person name="Li X."/>
            <person name="Kong Y."/>
            <person name="Jiang Z."/>
            <person name="Chourrout D."/>
            <person name="Li R."/>
            <person name="Bao Z."/>
        </authorList>
    </citation>
    <scope>NUCLEOTIDE SEQUENCE [LARGE SCALE GENOMIC DNA]</scope>
    <source>
        <strain evidence="5 6">PY_sf001</strain>
    </source>
</reference>
<dbReference type="Proteomes" id="UP000242188">
    <property type="component" value="Unassembled WGS sequence"/>
</dbReference>
<evidence type="ECO:0000256" key="3">
    <source>
        <dbReference type="SAM" id="MobiDB-lite"/>
    </source>
</evidence>
<dbReference type="PROSITE" id="PS50222">
    <property type="entry name" value="EF_HAND_2"/>
    <property type="match status" value="2"/>
</dbReference>
<keyword evidence="6" id="KW-1185">Reference proteome</keyword>
<dbReference type="OrthoDB" id="5983955at2759"/>
<sequence>MDDSYDSPEVVTGKERQDKTARLVFNRDNLKELRTAVNGLFDIFHDILEKDFEFGAFFKVEDIMKRLEYVDEEHWRPIRMRYLDEVRHGYCNGNFSDDELKCPAKLMLDLLTCLKYLRDGVYDKIDQKHYEILEIERKTAEFRNQSDFIQGQLMDEKLRMAQKVIDAARQEGKLQYLEKSLQEKNDKLQELQRTSSANLWGKEKERILKDSNKRIAELEQELANVRHGQENMNRRMSKIDDQYKSLKLRQEKTSGSLGSDSDGDEVNSLKRDSYVKEKDIAHLEGELYTQQKLFVGVLGGIRTDINKLSERFYDTETHTRDSAFVKLSRTLDKLYDATCQAKLESAKMMLPPHYTYYDTELKLRRIRRLSRVPSVPQIISQIPPKPCFIKEYTPPSQINGSLARRRNEVMMPPVSENPVIVDPNTDRLNGTVYLRHFAHMSQKFLLDHWSKFKEFDKNGDRTLDVQEVTKILTSLGCAFTPGQIEEAMKEVDVDNSNTLDFYEYMLVVEKVVRRSGKAHLYKKGLAKENNAEVSKACVVQ</sequence>
<feature type="domain" description="EF-hand" evidence="4">
    <location>
        <begin position="479"/>
        <end position="514"/>
    </location>
</feature>
<protein>
    <submittedName>
        <fullName evidence="5">Calmodulin</fullName>
    </submittedName>
</protein>
<dbReference type="InterPro" id="IPR002048">
    <property type="entry name" value="EF_hand_dom"/>
</dbReference>
<evidence type="ECO:0000256" key="1">
    <source>
        <dbReference type="ARBA" id="ARBA00022837"/>
    </source>
</evidence>
<dbReference type="Gene3D" id="1.10.238.10">
    <property type="entry name" value="EF-hand"/>
    <property type="match status" value="1"/>
</dbReference>
<keyword evidence="2" id="KW-0175">Coiled coil</keyword>
<dbReference type="PROSITE" id="PS00018">
    <property type="entry name" value="EF_HAND_1"/>
    <property type="match status" value="2"/>
</dbReference>
<dbReference type="InterPro" id="IPR011992">
    <property type="entry name" value="EF-hand-dom_pair"/>
</dbReference>
<proteinExistence type="predicted"/>
<evidence type="ECO:0000259" key="4">
    <source>
        <dbReference type="PROSITE" id="PS50222"/>
    </source>
</evidence>
<dbReference type="CDD" id="cd00051">
    <property type="entry name" value="EFh"/>
    <property type="match status" value="1"/>
</dbReference>
<dbReference type="InterPro" id="IPR018247">
    <property type="entry name" value="EF_Hand_1_Ca_BS"/>
</dbReference>